<protein>
    <submittedName>
        <fullName evidence="2">Uncharacterized protein</fullName>
    </submittedName>
</protein>
<organism evidence="2 3">
    <name type="scientific">Conyzicola nivalis</name>
    <dbReference type="NCBI Taxonomy" id="1477021"/>
    <lineage>
        <taxon>Bacteria</taxon>
        <taxon>Bacillati</taxon>
        <taxon>Actinomycetota</taxon>
        <taxon>Actinomycetes</taxon>
        <taxon>Micrococcales</taxon>
        <taxon>Microbacteriaceae</taxon>
        <taxon>Conyzicola</taxon>
    </lineage>
</organism>
<feature type="compositionally biased region" description="Basic and acidic residues" evidence="1">
    <location>
        <begin position="280"/>
        <end position="291"/>
    </location>
</feature>
<proteinExistence type="predicted"/>
<feature type="region of interest" description="Disordered" evidence="1">
    <location>
        <begin position="1"/>
        <end position="20"/>
    </location>
</feature>
<dbReference type="Proteomes" id="UP001549257">
    <property type="component" value="Unassembled WGS sequence"/>
</dbReference>
<keyword evidence="3" id="KW-1185">Reference proteome</keyword>
<gene>
    <name evidence="2" type="ORF">ABIE21_000761</name>
</gene>
<feature type="region of interest" description="Disordered" evidence="1">
    <location>
        <begin position="264"/>
        <end position="291"/>
    </location>
</feature>
<evidence type="ECO:0000256" key="1">
    <source>
        <dbReference type="SAM" id="MobiDB-lite"/>
    </source>
</evidence>
<reference evidence="2 3" key="1">
    <citation type="submission" date="2024-06" db="EMBL/GenBank/DDBJ databases">
        <title>Sorghum-associated microbial communities from plants grown in Nebraska, USA.</title>
        <authorList>
            <person name="Schachtman D."/>
        </authorList>
    </citation>
    <scope>NUCLEOTIDE SEQUENCE [LARGE SCALE GENOMIC DNA]</scope>
    <source>
        <strain evidence="2 3">2857</strain>
    </source>
</reference>
<sequence length="291" mass="30180">MPAAASFLSPAVPASHPAVGEYPTRSRDLYAAAGSNSTTLTAPAPAAPAAGDKAQKVLELQSRIRSMQSKKLDSRSLPTHPAIARLLPGGGLQQGSVYSVAGSATLLMAMLAGPSAAGSWCGVIGVPEFGIEAAARFGIDLERLVLVPNPGDQWLGVTSAIADVMGVVVTRPPKRASDSSVARLSARLRQRGSTLIVLGTWPQSDAILSLSRSDWSGIGNGHGYLEARQATVTVTTANGRPRSARLWLPDQAEQFREVTPLYASAGGAGAGAPEAAPVERQYEHERRAATG</sequence>
<dbReference type="EMBL" id="JBEPSJ010000001">
    <property type="protein sequence ID" value="MET4581271.1"/>
    <property type="molecule type" value="Genomic_DNA"/>
</dbReference>
<name>A0ABV2QJP7_9MICO</name>
<accession>A0ABV2QJP7</accession>
<evidence type="ECO:0000313" key="3">
    <source>
        <dbReference type="Proteomes" id="UP001549257"/>
    </source>
</evidence>
<evidence type="ECO:0000313" key="2">
    <source>
        <dbReference type="EMBL" id="MET4581271.1"/>
    </source>
</evidence>
<comment type="caution">
    <text evidence="2">The sequence shown here is derived from an EMBL/GenBank/DDBJ whole genome shotgun (WGS) entry which is preliminary data.</text>
</comment>